<reference evidence="2 3" key="1">
    <citation type="submission" date="2017-05" db="EMBL/GenBank/DDBJ databases">
        <title>Comparative genomic and metabolic analysis of manganese-oxidizing mechanisms in Celeribater manganoxidans DY25T: its adaption to the environment of polymetallic nodule.</title>
        <authorList>
            <person name="Wang X."/>
        </authorList>
    </citation>
    <scope>NUCLEOTIDE SEQUENCE [LARGE SCALE GENOMIC DNA]</scope>
    <source>
        <strain evidence="2 3">DY25</strain>
    </source>
</reference>
<gene>
    <name evidence="2" type="ORF">CBW24_15135</name>
</gene>
<protein>
    <submittedName>
        <fullName evidence="2">Serine/threonine protein phosphatase</fullName>
    </submittedName>
</protein>
<keyword evidence="3" id="KW-1185">Reference proteome</keyword>
<evidence type="ECO:0000313" key="3">
    <source>
        <dbReference type="Proteomes" id="UP000219050"/>
    </source>
</evidence>
<accession>A0A291M2N1</accession>
<evidence type="ECO:0000313" key="2">
    <source>
        <dbReference type="EMBL" id="ATI43209.1"/>
    </source>
</evidence>
<dbReference type="InterPro" id="IPR029052">
    <property type="entry name" value="Metallo-depent_PP-like"/>
</dbReference>
<proteinExistence type="predicted"/>
<evidence type="ECO:0000259" key="1">
    <source>
        <dbReference type="Pfam" id="PF00149"/>
    </source>
</evidence>
<feature type="domain" description="Calcineurin-like phosphoesterase" evidence="1">
    <location>
        <begin position="1"/>
        <end position="210"/>
    </location>
</feature>
<dbReference type="AlphaFoldDB" id="A0A291M2N1"/>
<name>A0A291M2N1_9RHOB</name>
<dbReference type="OrthoDB" id="9807890at2"/>
<dbReference type="GO" id="GO:0016791">
    <property type="term" value="F:phosphatase activity"/>
    <property type="evidence" value="ECO:0007669"/>
    <property type="project" value="TreeGrafter"/>
</dbReference>
<dbReference type="GO" id="GO:0008803">
    <property type="term" value="F:bis(5'-nucleosyl)-tetraphosphatase (symmetrical) activity"/>
    <property type="evidence" value="ECO:0007669"/>
    <property type="project" value="TreeGrafter"/>
</dbReference>
<dbReference type="Pfam" id="PF00149">
    <property type="entry name" value="Metallophos"/>
    <property type="match status" value="1"/>
</dbReference>
<dbReference type="RefSeq" id="WP_097374057.1">
    <property type="nucleotide sequence ID" value="NZ_CP021404.1"/>
</dbReference>
<dbReference type="InterPro" id="IPR050126">
    <property type="entry name" value="Ap4A_hydrolase"/>
</dbReference>
<organism evidence="2 3">
    <name type="scientific">Pacificitalea manganoxidans</name>
    <dbReference type="NCBI Taxonomy" id="1411902"/>
    <lineage>
        <taxon>Bacteria</taxon>
        <taxon>Pseudomonadati</taxon>
        <taxon>Pseudomonadota</taxon>
        <taxon>Alphaproteobacteria</taxon>
        <taxon>Rhodobacterales</taxon>
        <taxon>Paracoccaceae</taxon>
        <taxon>Pacificitalea</taxon>
    </lineage>
</organism>
<dbReference type="GO" id="GO:0005737">
    <property type="term" value="C:cytoplasm"/>
    <property type="evidence" value="ECO:0007669"/>
    <property type="project" value="TreeGrafter"/>
</dbReference>
<dbReference type="SUPFAM" id="SSF56300">
    <property type="entry name" value="Metallo-dependent phosphatases"/>
    <property type="match status" value="1"/>
</dbReference>
<dbReference type="EMBL" id="CP021404">
    <property type="protein sequence ID" value="ATI43209.1"/>
    <property type="molecule type" value="Genomic_DNA"/>
</dbReference>
<dbReference type="Proteomes" id="UP000219050">
    <property type="component" value="Chromosome"/>
</dbReference>
<dbReference type="KEGG" id="cmag:CBW24_15135"/>
<dbReference type="PANTHER" id="PTHR42850">
    <property type="entry name" value="METALLOPHOSPHOESTERASE"/>
    <property type="match status" value="1"/>
</dbReference>
<dbReference type="PANTHER" id="PTHR42850:SF4">
    <property type="entry name" value="ZINC-DEPENDENT ENDOPOLYPHOSPHATASE"/>
    <property type="match status" value="1"/>
</dbReference>
<dbReference type="InterPro" id="IPR004843">
    <property type="entry name" value="Calcineurin-like_PHP"/>
</dbReference>
<dbReference type="GO" id="GO:0110154">
    <property type="term" value="P:RNA decapping"/>
    <property type="evidence" value="ECO:0007669"/>
    <property type="project" value="TreeGrafter"/>
</dbReference>
<dbReference type="Gene3D" id="3.60.21.10">
    <property type="match status" value="1"/>
</dbReference>
<sequence>MTFYAMGDIHGQLALLQGAHALIAEDRARHGMAEDTPIVHLGDLVDRGPDSCGVVDHLVQGHAAGAPWVTIKGNHDRMMERFLTDARLDDPGLRADLDWLHDKLGGSETLASYGVDVSPERSVAEIHADAQAKVPQSHTDFLRNLPLTWGAGHGWGAALCVHAGVRAGVPLVQQTEEDLVWIRKGFLDSDADFGALIVHGHTPVERATHYGNHLNLDSGAAFGGPLSVAVIAPGREVWLLDPEQGRVRLEPVDGTQT</sequence>